<evidence type="ECO:0000313" key="11">
    <source>
        <dbReference type="Proteomes" id="UP001328107"/>
    </source>
</evidence>
<name>A0AAN5CXX5_9BILA</name>
<sequence length="464" mass="50584">LVFKNFDEFAVDGLVPLIEQNFNKSDAETATIRTLSSVANSCTLAVLWIAGEVFEQRILLFASLSLWIGFSSLSILLGSQSFMVFVAFRSLAAAFSAVFVVISPVILADLFQERALGFVFMALKGGEIISTNLSGIISSWIVTSGVPWQAGFMTPLLAIPTLFILFCMKGTLKNRARSSETRNLGRSIRDAFGLFTIKSFALFTAGNSLLSFHVRGYRFWFPTMILEAWRDAPKAFFGLSYTAIMSLVSGLKITGLVIGLPLWLWFAQSWRHGTGPFSGREGYGRAYPIVVCAGSWLTSFMYIVAFLMLEDNFIISAIALLLLSFGASGDAALSQLMLIMVVPSKSRAAALALNHLISGIFVTPSAQFLGIISDTVRGGSTSAHDKFRSYQLAMLVSTFFSVANSCCDLAIIKVFPGDCQKAEAKNREEEEEEDDEKSALLSESESPSESVSSLLEEIARSRAG</sequence>
<dbReference type="AlphaFoldDB" id="A0AAN5CXX5"/>
<evidence type="ECO:0000256" key="6">
    <source>
        <dbReference type="ARBA" id="ARBA00024338"/>
    </source>
</evidence>
<dbReference type="PROSITE" id="PS50850">
    <property type="entry name" value="MFS"/>
    <property type="match status" value="1"/>
</dbReference>
<evidence type="ECO:0000256" key="4">
    <source>
        <dbReference type="ARBA" id="ARBA00022989"/>
    </source>
</evidence>
<dbReference type="SUPFAM" id="SSF103473">
    <property type="entry name" value="MFS general substrate transporter"/>
    <property type="match status" value="1"/>
</dbReference>
<reference evidence="11" key="1">
    <citation type="submission" date="2022-10" db="EMBL/GenBank/DDBJ databases">
        <title>Genome assembly of Pristionchus species.</title>
        <authorList>
            <person name="Yoshida K."/>
            <person name="Sommer R.J."/>
        </authorList>
    </citation>
    <scope>NUCLEOTIDE SEQUENCE [LARGE SCALE GENOMIC DNA]</scope>
    <source>
        <strain evidence="11">RS5460</strain>
    </source>
</reference>
<feature type="transmembrane region" description="Helical" evidence="8">
    <location>
        <begin position="148"/>
        <end position="172"/>
    </location>
</feature>
<dbReference type="Pfam" id="PF07690">
    <property type="entry name" value="MFS_1"/>
    <property type="match status" value="1"/>
</dbReference>
<evidence type="ECO:0000256" key="5">
    <source>
        <dbReference type="ARBA" id="ARBA00023136"/>
    </source>
</evidence>
<feature type="non-terminal residue" evidence="10">
    <location>
        <position position="1"/>
    </location>
</feature>
<dbReference type="InterPro" id="IPR036259">
    <property type="entry name" value="MFS_trans_sf"/>
</dbReference>
<feature type="non-terminal residue" evidence="10">
    <location>
        <position position="464"/>
    </location>
</feature>
<evidence type="ECO:0000256" key="1">
    <source>
        <dbReference type="ARBA" id="ARBA00004141"/>
    </source>
</evidence>
<feature type="transmembrane region" description="Helical" evidence="8">
    <location>
        <begin position="30"/>
        <end position="51"/>
    </location>
</feature>
<feature type="transmembrane region" description="Helical" evidence="8">
    <location>
        <begin position="351"/>
        <end position="372"/>
    </location>
</feature>
<dbReference type="PANTHER" id="PTHR23505">
    <property type="entry name" value="SPINSTER"/>
    <property type="match status" value="1"/>
</dbReference>
<keyword evidence="3 8" id="KW-0812">Transmembrane</keyword>
<feature type="domain" description="Major facilitator superfamily (MFS) profile" evidence="9">
    <location>
        <begin position="1"/>
        <end position="421"/>
    </location>
</feature>
<feature type="transmembrane region" description="Helical" evidence="8">
    <location>
        <begin position="313"/>
        <end position="339"/>
    </location>
</feature>
<evidence type="ECO:0000313" key="10">
    <source>
        <dbReference type="EMBL" id="GMR52315.1"/>
    </source>
</evidence>
<dbReference type="InterPro" id="IPR044770">
    <property type="entry name" value="MFS_spinster-like"/>
</dbReference>
<comment type="caution">
    <text evidence="10">The sequence shown here is derived from an EMBL/GenBank/DDBJ whole genome shotgun (WGS) entry which is preliminary data.</text>
</comment>
<dbReference type="Gene3D" id="1.20.1250.20">
    <property type="entry name" value="MFS general substrate transporter like domains"/>
    <property type="match status" value="2"/>
</dbReference>
<feature type="transmembrane region" description="Helical" evidence="8">
    <location>
        <begin position="392"/>
        <end position="415"/>
    </location>
</feature>
<dbReference type="GO" id="GO:0022857">
    <property type="term" value="F:transmembrane transporter activity"/>
    <property type="evidence" value="ECO:0007669"/>
    <property type="project" value="InterPro"/>
</dbReference>
<dbReference type="PANTHER" id="PTHR23505:SF79">
    <property type="entry name" value="PROTEIN SPINSTER"/>
    <property type="match status" value="1"/>
</dbReference>
<feature type="transmembrane region" description="Helical" evidence="8">
    <location>
        <begin position="235"/>
        <end position="266"/>
    </location>
</feature>
<feature type="transmembrane region" description="Helical" evidence="8">
    <location>
        <begin position="83"/>
        <end position="108"/>
    </location>
</feature>
<feature type="region of interest" description="Disordered" evidence="7">
    <location>
        <begin position="423"/>
        <end position="464"/>
    </location>
</feature>
<keyword evidence="11" id="KW-1185">Reference proteome</keyword>
<feature type="transmembrane region" description="Helical" evidence="8">
    <location>
        <begin position="115"/>
        <end position="142"/>
    </location>
</feature>
<feature type="compositionally biased region" description="Low complexity" evidence="7">
    <location>
        <begin position="439"/>
        <end position="456"/>
    </location>
</feature>
<dbReference type="Proteomes" id="UP001328107">
    <property type="component" value="Unassembled WGS sequence"/>
</dbReference>
<keyword evidence="2" id="KW-0813">Transport</keyword>
<evidence type="ECO:0000256" key="7">
    <source>
        <dbReference type="SAM" id="MobiDB-lite"/>
    </source>
</evidence>
<protein>
    <recommendedName>
        <fullName evidence="9">Major facilitator superfamily (MFS) profile domain-containing protein</fullName>
    </recommendedName>
</protein>
<evidence type="ECO:0000256" key="2">
    <source>
        <dbReference type="ARBA" id="ARBA00022448"/>
    </source>
</evidence>
<dbReference type="InterPro" id="IPR011701">
    <property type="entry name" value="MFS"/>
</dbReference>
<evidence type="ECO:0000256" key="8">
    <source>
        <dbReference type="SAM" id="Phobius"/>
    </source>
</evidence>
<feature type="transmembrane region" description="Helical" evidence="8">
    <location>
        <begin position="58"/>
        <end position="77"/>
    </location>
</feature>
<feature type="transmembrane region" description="Helical" evidence="8">
    <location>
        <begin position="192"/>
        <end position="215"/>
    </location>
</feature>
<organism evidence="10 11">
    <name type="scientific">Pristionchus mayeri</name>
    <dbReference type="NCBI Taxonomy" id="1317129"/>
    <lineage>
        <taxon>Eukaryota</taxon>
        <taxon>Metazoa</taxon>
        <taxon>Ecdysozoa</taxon>
        <taxon>Nematoda</taxon>
        <taxon>Chromadorea</taxon>
        <taxon>Rhabditida</taxon>
        <taxon>Rhabditina</taxon>
        <taxon>Diplogasteromorpha</taxon>
        <taxon>Diplogasteroidea</taxon>
        <taxon>Neodiplogasteridae</taxon>
        <taxon>Pristionchus</taxon>
    </lineage>
</organism>
<dbReference type="GO" id="GO:0016020">
    <property type="term" value="C:membrane"/>
    <property type="evidence" value="ECO:0007669"/>
    <property type="project" value="UniProtKB-SubCell"/>
</dbReference>
<dbReference type="InterPro" id="IPR020846">
    <property type="entry name" value="MFS_dom"/>
</dbReference>
<dbReference type="EMBL" id="BTRK01000005">
    <property type="protein sequence ID" value="GMR52315.1"/>
    <property type="molecule type" value="Genomic_DNA"/>
</dbReference>
<accession>A0AAN5CXX5</accession>
<gene>
    <name evidence="10" type="ORF">PMAYCL1PPCAC_22510</name>
</gene>
<keyword evidence="5 8" id="KW-0472">Membrane</keyword>
<evidence type="ECO:0000259" key="9">
    <source>
        <dbReference type="PROSITE" id="PS50850"/>
    </source>
</evidence>
<comment type="subcellular location">
    <subcellularLocation>
        <location evidence="1">Membrane</location>
        <topology evidence="1">Multi-pass membrane protein</topology>
    </subcellularLocation>
</comment>
<keyword evidence="4 8" id="KW-1133">Transmembrane helix</keyword>
<comment type="similarity">
    <text evidence="6">Belongs to the major facilitator superfamily. Spinster (TC 2.A.1.49) family.</text>
</comment>
<proteinExistence type="inferred from homology"/>
<evidence type="ECO:0000256" key="3">
    <source>
        <dbReference type="ARBA" id="ARBA00022692"/>
    </source>
</evidence>
<feature type="transmembrane region" description="Helical" evidence="8">
    <location>
        <begin position="286"/>
        <end position="307"/>
    </location>
</feature>